<accession>A0A445ARP5</accession>
<proteinExistence type="predicted"/>
<protein>
    <submittedName>
        <fullName evidence="2">Uncharacterized protein</fullName>
    </submittedName>
</protein>
<evidence type="ECO:0000256" key="1">
    <source>
        <dbReference type="SAM" id="MobiDB-lite"/>
    </source>
</evidence>
<dbReference type="AlphaFoldDB" id="A0A445ARP5"/>
<evidence type="ECO:0000313" key="3">
    <source>
        <dbReference type="Proteomes" id="UP000289738"/>
    </source>
</evidence>
<dbReference type="Proteomes" id="UP000289738">
    <property type="component" value="Chromosome B01"/>
</dbReference>
<name>A0A445ARP5_ARAHY</name>
<gene>
    <name evidence="2" type="ORF">Ahy_B01g053408</name>
</gene>
<comment type="caution">
    <text evidence="2">The sequence shown here is derived from an EMBL/GenBank/DDBJ whole genome shotgun (WGS) entry which is preliminary data.</text>
</comment>
<organism evidence="2 3">
    <name type="scientific">Arachis hypogaea</name>
    <name type="common">Peanut</name>
    <dbReference type="NCBI Taxonomy" id="3818"/>
    <lineage>
        <taxon>Eukaryota</taxon>
        <taxon>Viridiplantae</taxon>
        <taxon>Streptophyta</taxon>
        <taxon>Embryophyta</taxon>
        <taxon>Tracheophyta</taxon>
        <taxon>Spermatophyta</taxon>
        <taxon>Magnoliopsida</taxon>
        <taxon>eudicotyledons</taxon>
        <taxon>Gunneridae</taxon>
        <taxon>Pentapetalae</taxon>
        <taxon>rosids</taxon>
        <taxon>fabids</taxon>
        <taxon>Fabales</taxon>
        <taxon>Fabaceae</taxon>
        <taxon>Papilionoideae</taxon>
        <taxon>50 kb inversion clade</taxon>
        <taxon>dalbergioids sensu lato</taxon>
        <taxon>Dalbergieae</taxon>
        <taxon>Pterocarpus clade</taxon>
        <taxon>Arachis</taxon>
    </lineage>
</organism>
<evidence type="ECO:0000313" key="2">
    <source>
        <dbReference type="EMBL" id="RYR29107.1"/>
    </source>
</evidence>
<keyword evidence="3" id="KW-1185">Reference proteome</keyword>
<dbReference type="EMBL" id="SDMP01000011">
    <property type="protein sequence ID" value="RYR29107.1"/>
    <property type="molecule type" value="Genomic_DNA"/>
</dbReference>
<reference evidence="2 3" key="1">
    <citation type="submission" date="2019-01" db="EMBL/GenBank/DDBJ databases">
        <title>Sequencing of cultivated peanut Arachis hypogaea provides insights into genome evolution and oil improvement.</title>
        <authorList>
            <person name="Chen X."/>
        </authorList>
    </citation>
    <scope>NUCLEOTIDE SEQUENCE [LARGE SCALE GENOMIC DNA]</scope>
    <source>
        <strain evidence="3">cv. Fuhuasheng</strain>
        <tissue evidence="2">Leaves</tissue>
    </source>
</reference>
<sequence length="240" mass="25938">MAAPAVVYDAAAVAAYTATSSHLWCSSLGFSKVLNLRFLIGILSANITTGRGIADQDRGCARGRSRGSGRVSAGILGNSGSSLSILTTLVTSQVAGALDQAFIMVPNPNYVPVSMGMTLPASAAPKSSHGSEPANAPPPRPILQQKLENVRERRDSLTTWLRPEIKKALYVHWETDKGFMHRCLTNRANKVSAKSSKYTGSLATFMKTKARLSKSLNRNATLAETFKYIHTLKEKKREIC</sequence>
<feature type="region of interest" description="Disordered" evidence="1">
    <location>
        <begin position="122"/>
        <end position="141"/>
    </location>
</feature>